<comment type="caution">
    <text evidence="1">The sequence shown here is derived from an EMBL/GenBank/DDBJ whole genome shotgun (WGS) entry which is preliminary data.</text>
</comment>
<dbReference type="EMBL" id="MTCZ01000148">
    <property type="protein sequence ID" value="OWP83209.1"/>
    <property type="molecule type" value="Genomic_DNA"/>
</dbReference>
<gene>
    <name evidence="1" type="ORF">BWK59_11720</name>
</gene>
<name>A0A246GGC0_9FLAO</name>
<evidence type="ECO:0000313" key="2">
    <source>
        <dbReference type="Proteomes" id="UP000197768"/>
    </source>
</evidence>
<organism evidence="1 2">
    <name type="scientific">Flavobacterium davisii</name>
    <dbReference type="NCBI Taxonomy" id="2906077"/>
    <lineage>
        <taxon>Bacteria</taxon>
        <taxon>Pseudomonadati</taxon>
        <taxon>Bacteroidota</taxon>
        <taxon>Flavobacteriia</taxon>
        <taxon>Flavobacteriales</taxon>
        <taxon>Flavobacteriaceae</taxon>
        <taxon>Flavobacterium</taxon>
    </lineage>
</organism>
<dbReference type="Proteomes" id="UP000197768">
    <property type="component" value="Unassembled WGS sequence"/>
</dbReference>
<protein>
    <submittedName>
        <fullName evidence="1">Uncharacterized protein</fullName>
    </submittedName>
</protein>
<proteinExistence type="predicted"/>
<dbReference type="AlphaFoldDB" id="A0A246GGC0"/>
<evidence type="ECO:0000313" key="1">
    <source>
        <dbReference type="EMBL" id="OWP83209.1"/>
    </source>
</evidence>
<dbReference type="RefSeq" id="WP_088394105.1">
    <property type="nucleotide sequence ID" value="NZ_MTCZ01000148.1"/>
</dbReference>
<reference evidence="1 2" key="1">
    <citation type="journal article" date="2017" name="Infect. Genet. Evol.">
        <title>Comparative genome analysis of fish pathogen Flavobacterium columnare reveals extensive sequence diversity within the species.</title>
        <authorList>
            <person name="Kayansamruaj P."/>
            <person name="Dong H.T."/>
            <person name="Hirono I."/>
            <person name="Kondo H."/>
            <person name="Senapin S."/>
            <person name="Rodkhum C."/>
        </authorList>
    </citation>
    <scope>NUCLEOTIDE SEQUENCE [LARGE SCALE GENOMIC DNA]</scope>
    <source>
        <strain evidence="1 2">1215</strain>
    </source>
</reference>
<accession>A0A246GGC0</accession>
<sequence length="62" mass="7476">MSQKKYENLVNLIKIARQNLETYTDEERDKLLLSFKKDLEEINKNSNEDSSNIKSYLRFFTE</sequence>